<sequence length="201" mass="23608">MRKLGKRELEFIDNYLKNSGVEYIDVRLEMLDHVASAVEAKMQAEQTEFYEAFKAYMVVNKKELLKSSTKYSWSVDKKLLVLVCKNLFSFPVVISLFLLGVTTYLSEVNKIYWLYSVLVFSPILYIGVPAIIYRKFKYSFLHRFALYAVLINSITNNFFLRSLEGNSSNFYVLIFVFWLNLSIAFSAYHFIKMYKNKMSLT</sequence>
<keyword evidence="3" id="KW-1185">Reference proteome</keyword>
<feature type="transmembrane region" description="Helical" evidence="1">
    <location>
        <begin position="169"/>
        <end position="191"/>
    </location>
</feature>
<comment type="caution">
    <text evidence="2">The sequence shown here is derived from an EMBL/GenBank/DDBJ whole genome shotgun (WGS) entry which is preliminary data.</text>
</comment>
<reference evidence="2 3" key="1">
    <citation type="submission" date="2018-06" db="EMBL/GenBank/DDBJ databases">
        <title>Genomic Encyclopedia of Archaeal and Bacterial Type Strains, Phase II (KMG-II): from individual species to whole genera.</title>
        <authorList>
            <person name="Goeker M."/>
        </authorList>
    </citation>
    <scope>NUCLEOTIDE SEQUENCE [LARGE SCALE GENOMIC DNA]</scope>
    <source>
        <strain evidence="2 3">DSM 15361</strain>
    </source>
</reference>
<name>A0A2W7IC03_9FLAO</name>
<protein>
    <submittedName>
        <fullName evidence="2">Uncharacterized protein</fullName>
    </submittedName>
</protein>
<keyword evidence="1" id="KW-1133">Transmembrane helix</keyword>
<gene>
    <name evidence="2" type="ORF">LX95_00568</name>
</gene>
<evidence type="ECO:0000256" key="1">
    <source>
        <dbReference type="SAM" id="Phobius"/>
    </source>
</evidence>
<proteinExistence type="predicted"/>
<organism evidence="2 3">
    <name type="scientific">Mesonia algae</name>
    <dbReference type="NCBI Taxonomy" id="213248"/>
    <lineage>
        <taxon>Bacteria</taxon>
        <taxon>Pseudomonadati</taxon>
        <taxon>Bacteroidota</taxon>
        <taxon>Flavobacteriia</taxon>
        <taxon>Flavobacteriales</taxon>
        <taxon>Flavobacteriaceae</taxon>
        <taxon>Mesonia</taxon>
    </lineage>
</organism>
<feature type="transmembrane region" description="Helical" evidence="1">
    <location>
        <begin position="79"/>
        <end position="105"/>
    </location>
</feature>
<keyword evidence="1" id="KW-0472">Membrane</keyword>
<feature type="transmembrane region" description="Helical" evidence="1">
    <location>
        <begin position="111"/>
        <end position="132"/>
    </location>
</feature>
<feature type="transmembrane region" description="Helical" evidence="1">
    <location>
        <begin position="144"/>
        <end position="163"/>
    </location>
</feature>
<dbReference type="RefSeq" id="WP_111539895.1">
    <property type="nucleotide sequence ID" value="NZ_QKYV01000001.1"/>
</dbReference>
<dbReference type="Proteomes" id="UP000249542">
    <property type="component" value="Unassembled WGS sequence"/>
</dbReference>
<keyword evidence="1" id="KW-0812">Transmembrane</keyword>
<evidence type="ECO:0000313" key="2">
    <source>
        <dbReference type="EMBL" id="PZW44234.1"/>
    </source>
</evidence>
<dbReference type="EMBL" id="QKYV01000001">
    <property type="protein sequence ID" value="PZW44234.1"/>
    <property type="molecule type" value="Genomic_DNA"/>
</dbReference>
<dbReference type="AlphaFoldDB" id="A0A2W7IC03"/>
<accession>A0A2W7IC03</accession>
<evidence type="ECO:0000313" key="3">
    <source>
        <dbReference type="Proteomes" id="UP000249542"/>
    </source>
</evidence>